<dbReference type="InterPro" id="IPR044839">
    <property type="entry name" value="NDR1-like"/>
</dbReference>
<gene>
    <name evidence="8" type="ORF">M569_15054</name>
</gene>
<keyword evidence="3 6" id="KW-1133">Transmembrane helix</keyword>
<comment type="caution">
    <text evidence="8">The sequence shown here is derived from an EMBL/GenBank/DDBJ whole genome shotgun (WGS) entry which is preliminary data.</text>
</comment>
<evidence type="ECO:0000256" key="5">
    <source>
        <dbReference type="SAM" id="MobiDB-lite"/>
    </source>
</evidence>
<reference evidence="8 9" key="1">
    <citation type="journal article" date="2013" name="BMC Genomics">
        <title>The miniature genome of a carnivorous plant Genlisea aurea contains a low number of genes and short non-coding sequences.</title>
        <authorList>
            <person name="Leushkin E.V."/>
            <person name="Sutormin R.A."/>
            <person name="Nabieva E.R."/>
            <person name="Penin A.A."/>
            <person name="Kondrashov A.S."/>
            <person name="Logacheva M.D."/>
        </authorList>
    </citation>
    <scope>NUCLEOTIDE SEQUENCE [LARGE SCALE GENOMIC DNA]</scope>
</reference>
<dbReference type="OrthoDB" id="777695at2759"/>
<evidence type="ECO:0000256" key="4">
    <source>
        <dbReference type="ARBA" id="ARBA00023136"/>
    </source>
</evidence>
<dbReference type="AlphaFoldDB" id="S8DAM8"/>
<feature type="region of interest" description="Disordered" evidence="5">
    <location>
        <begin position="1"/>
        <end position="43"/>
    </location>
</feature>
<feature type="domain" description="Late embryogenesis abundant protein LEA-2 subgroup" evidence="7">
    <location>
        <begin position="114"/>
        <end position="199"/>
    </location>
</feature>
<sequence>MASQAGTSMPSLQKPPGYRDPTFSGQPPPPHRKPINLPPTFRPQKRRRRSCCCCCCVSLALLILLLAVVATSLYFWFQPRLPEIHLKSTDFKNFTVVFRSDGPEVNAESTIGIQINNPNQNFKVEFPKTRVSLDSLNGKVDLGEGSIPGFVQAAKNRTTLKLTVAVRNEIVDKKSAEELMNGIKKQSLHINAVVKTGVGFKWNKLATGIAPVTVSCRGITLAAAAGSPKCRIKILNWFFIN</sequence>
<dbReference type="Proteomes" id="UP000015453">
    <property type="component" value="Unassembled WGS sequence"/>
</dbReference>
<feature type="compositionally biased region" description="Polar residues" evidence="5">
    <location>
        <begin position="1"/>
        <end position="11"/>
    </location>
</feature>
<protein>
    <recommendedName>
        <fullName evidence="7">Late embryogenesis abundant protein LEA-2 subgroup domain-containing protein</fullName>
    </recommendedName>
</protein>
<comment type="subcellular location">
    <subcellularLocation>
        <location evidence="1">Membrane</location>
        <topology evidence="1">Single-pass membrane protein</topology>
    </subcellularLocation>
</comment>
<dbReference type="GO" id="GO:0005886">
    <property type="term" value="C:plasma membrane"/>
    <property type="evidence" value="ECO:0007669"/>
    <property type="project" value="TreeGrafter"/>
</dbReference>
<evidence type="ECO:0000313" key="9">
    <source>
        <dbReference type="Proteomes" id="UP000015453"/>
    </source>
</evidence>
<proteinExistence type="predicted"/>
<dbReference type="PANTHER" id="PTHR31234:SF35">
    <property type="entry name" value="LATE EMBRYOGENESIS ABUNDANT (LEA) HYDROXYPROLINE-RICH GLYCOPROTEIN FAMILY"/>
    <property type="match status" value="1"/>
</dbReference>
<dbReference type="EMBL" id="AUSU01008107">
    <property type="protein sequence ID" value="EPS59753.1"/>
    <property type="molecule type" value="Genomic_DNA"/>
</dbReference>
<evidence type="ECO:0000313" key="8">
    <source>
        <dbReference type="EMBL" id="EPS59753.1"/>
    </source>
</evidence>
<evidence type="ECO:0000256" key="3">
    <source>
        <dbReference type="ARBA" id="ARBA00022989"/>
    </source>
</evidence>
<feature type="transmembrane region" description="Helical" evidence="6">
    <location>
        <begin position="51"/>
        <end position="77"/>
    </location>
</feature>
<keyword evidence="4 6" id="KW-0472">Membrane</keyword>
<name>S8DAM8_9LAMI</name>
<accession>S8DAM8</accession>
<keyword evidence="9" id="KW-1185">Reference proteome</keyword>
<evidence type="ECO:0000259" key="7">
    <source>
        <dbReference type="Pfam" id="PF03168"/>
    </source>
</evidence>
<dbReference type="PANTHER" id="PTHR31234">
    <property type="entry name" value="LATE EMBRYOGENESIS ABUNDANT (LEA) HYDROXYPROLINE-RICH GLYCOPROTEIN FAMILY"/>
    <property type="match status" value="1"/>
</dbReference>
<keyword evidence="2 6" id="KW-0812">Transmembrane</keyword>
<organism evidence="8 9">
    <name type="scientific">Genlisea aurea</name>
    <dbReference type="NCBI Taxonomy" id="192259"/>
    <lineage>
        <taxon>Eukaryota</taxon>
        <taxon>Viridiplantae</taxon>
        <taxon>Streptophyta</taxon>
        <taxon>Embryophyta</taxon>
        <taxon>Tracheophyta</taxon>
        <taxon>Spermatophyta</taxon>
        <taxon>Magnoliopsida</taxon>
        <taxon>eudicotyledons</taxon>
        <taxon>Gunneridae</taxon>
        <taxon>Pentapetalae</taxon>
        <taxon>asterids</taxon>
        <taxon>lamiids</taxon>
        <taxon>Lamiales</taxon>
        <taxon>Lentibulariaceae</taxon>
        <taxon>Genlisea</taxon>
    </lineage>
</organism>
<dbReference type="InterPro" id="IPR004864">
    <property type="entry name" value="LEA_2"/>
</dbReference>
<evidence type="ECO:0000256" key="2">
    <source>
        <dbReference type="ARBA" id="ARBA00022692"/>
    </source>
</evidence>
<evidence type="ECO:0000256" key="1">
    <source>
        <dbReference type="ARBA" id="ARBA00004167"/>
    </source>
</evidence>
<dbReference type="Pfam" id="PF03168">
    <property type="entry name" value="LEA_2"/>
    <property type="match status" value="1"/>
</dbReference>
<evidence type="ECO:0000256" key="6">
    <source>
        <dbReference type="SAM" id="Phobius"/>
    </source>
</evidence>
<dbReference type="GO" id="GO:0098542">
    <property type="term" value="P:defense response to other organism"/>
    <property type="evidence" value="ECO:0007669"/>
    <property type="project" value="InterPro"/>
</dbReference>